<reference evidence="2 3" key="1">
    <citation type="journal article" date="2018" name="Sci. Rep.">
        <title>Comparative genomics provides insights into the lifestyle and reveals functional heterogeneity of dark septate endophytic fungi.</title>
        <authorList>
            <person name="Knapp D.G."/>
            <person name="Nemeth J.B."/>
            <person name="Barry K."/>
            <person name="Hainaut M."/>
            <person name="Henrissat B."/>
            <person name="Johnson J."/>
            <person name="Kuo A."/>
            <person name="Lim J.H.P."/>
            <person name="Lipzen A."/>
            <person name="Nolan M."/>
            <person name="Ohm R.A."/>
            <person name="Tamas L."/>
            <person name="Grigoriev I.V."/>
            <person name="Spatafora J.W."/>
            <person name="Nagy L.G."/>
            <person name="Kovacs G.M."/>
        </authorList>
    </citation>
    <scope>NUCLEOTIDE SEQUENCE [LARGE SCALE GENOMIC DNA]</scope>
    <source>
        <strain evidence="2 3">DSE2036</strain>
    </source>
</reference>
<evidence type="ECO:0000313" key="3">
    <source>
        <dbReference type="Proteomes" id="UP000244855"/>
    </source>
</evidence>
<evidence type="ECO:0000256" key="1">
    <source>
        <dbReference type="SAM" id="Phobius"/>
    </source>
</evidence>
<evidence type="ECO:0000313" key="2">
    <source>
        <dbReference type="EMBL" id="PVI07494.1"/>
    </source>
</evidence>
<organism evidence="2 3">
    <name type="scientific">Periconia macrospinosa</name>
    <dbReference type="NCBI Taxonomy" id="97972"/>
    <lineage>
        <taxon>Eukaryota</taxon>
        <taxon>Fungi</taxon>
        <taxon>Dikarya</taxon>
        <taxon>Ascomycota</taxon>
        <taxon>Pezizomycotina</taxon>
        <taxon>Dothideomycetes</taxon>
        <taxon>Pleosporomycetidae</taxon>
        <taxon>Pleosporales</taxon>
        <taxon>Massarineae</taxon>
        <taxon>Periconiaceae</taxon>
        <taxon>Periconia</taxon>
    </lineage>
</organism>
<dbReference type="OrthoDB" id="10041630at2759"/>
<sequence length="369" mass="42370">MSTLGNFDPNAILRGAQLTLVGVHRALQNPALFTSTHYRQAALAVAAGIAIRIIVAIPIQGVRVLLWFLSFMVDMDHAQWDESVTGGLHFLEHSVLQVPFFLMTLMRYITPTLDQMFMDSLRWVDETYVQKHKAENPHNLRAMYYPNLQQYSTHVPRDKEQKTSMKKALTLFAIKYGRKAAISLAVVSLSYLPYIGRFVLPAASFYTFQKAVGPQPAAAIFAGSLIMPRRYLVSFLQAYFSSRTLMRELLEPYFARVKYNKDQKKVWFKDRAGVLFGFGFGFYVFIKIPMFGVLMYGLAEASTAYLITKVTEPPPPPSEAEEYKQESLRWKNKHEFLSLPWEKLDLPNVEKLKEKLQSETRQTPRKQFS</sequence>
<dbReference type="EMBL" id="KZ805304">
    <property type="protein sequence ID" value="PVI07494.1"/>
    <property type="molecule type" value="Genomic_DNA"/>
</dbReference>
<feature type="transmembrane region" description="Helical" evidence="1">
    <location>
        <begin position="41"/>
        <end position="70"/>
    </location>
</feature>
<accession>A0A2V1ECU0</accession>
<keyword evidence="1" id="KW-1133">Transmembrane helix</keyword>
<proteinExistence type="predicted"/>
<protein>
    <recommendedName>
        <fullName evidence="4">Transmembrane protein UsgS</fullName>
    </recommendedName>
</protein>
<keyword evidence="3" id="KW-1185">Reference proteome</keyword>
<evidence type="ECO:0008006" key="4">
    <source>
        <dbReference type="Google" id="ProtNLM"/>
    </source>
</evidence>
<feature type="transmembrane region" description="Helical" evidence="1">
    <location>
        <begin position="220"/>
        <end position="240"/>
    </location>
</feature>
<dbReference type="AlphaFoldDB" id="A0A2V1ECU0"/>
<dbReference type="PANTHER" id="PTHR38421:SF1">
    <property type="entry name" value="TRANSMEMBRANE PROTEIN"/>
    <property type="match status" value="1"/>
</dbReference>
<dbReference type="Proteomes" id="UP000244855">
    <property type="component" value="Unassembled WGS sequence"/>
</dbReference>
<feature type="transmembrane region" description="Helical" evidence="1">
    <location>
        <begin position="274"/>
        <end position="299"/>
    </location>
</feature>
<keyword evidence="1" id="KW-0812">Transmembrane</keyword>
<name>A0A2V1ECU0_9PLEO</name>
<keyword evidence="1" id="KW-0472">Membrane</keyword>
<feature type="transmembrane region" description="Helical" evidence="1">
    <location>
        <begin position="180"/>
        <end position="200"/>
    </location>
</feature>
<dbReference type="PANTHER" id="PTHR38421">
    <property type="entry name" value="TRANSMEMBRANE PROTEIN USGS"/>
    <property type="match status" value="1"/>
</dbReference>
<gene>
    <name evidence="2" type="ORF">DM02DRAFT_609016</name>
</gene>